<dbReference type="Gene3D" id="3.30.420.10">
    <property type="entry name" value="Ribonuclease H-like superfamily/Ribonuclease H"/>
    <property type="match status" value="1"/>
</dbReference>
<sequence length="1318" mass="144922">MGGFGGGGKGGKGGGAFIPGGGGGKENVFRGKGGGGGGGAGGGGKASPPPKRELTAEEKSLWLNLSEEQFALASQSIPRHQRDSLMHQRALQNYGLSGAKAEAAQINTLIGKYSQQMVHLKQKVARMQSKAEEAVKAAIVAQEELDTVQKQLEDAKARGLSLGAQGGAGEGRAAPPVSLAQPLQQALDAFVGALPEGEAGEGLRKAFDTMRETLEAAVAAAEAKVPSAAAAATAAGSGGHATDIEIDEDQQDEHMEGVGNALARVGDGLRSEFHGDERAQQCVSSVLDKVKEQMEKEREEAGKRGNRSSGDGVGAEGRRILFQVGEFLFSMGKPFVIGGDFNALESEVRGSGLLEKIDGVIILTGKPTCRVGKDWREIDFFIVSASLVPCVWRCDRLEGSELSTHYPIRMSIRTSTHLGQIRYLWTPKRFPDLPIGPAPAPPGWWEGIQIQVEQLVREPAVTQAQVSQAYASFCQAAELELADTHQLELSGSKGNFFGRGDKFKYVYKPAIVKVGGPHPLGSPVSRAMRKFHTRLEELGHLKRKGYDDDDMQVCEINRKLQKAPEVLWHASGWREWRACHFSFRGYEADSIRDALFDLSKLIQSEEASWVRLRQKKWRSWASEAVSNGGSMVHRWVKVPNEWIPDEPGPDGTPGGAMDQIEALESEWKGIWRYGDLKEPEAEFLQSLPMDDPPEPPEPQVGEALSLPFAVNSSIVAGCSFATTLLKIVLKDVCDEFMSRWPRLGLALMVDDSTIQALGSERFVKKALVSGTLQFCRGLEALEMKVSRKKCILVASDIKVGRSLQHSLREFSFKYVPAAKNLGVDFKLAFNKGRQAIFLQWSSEAQMQTAFDKAKRDAARGWSGVIGPAGAVVQTLNRLGWTGTSWCSWVASSGLRLDLRELGPRTVKALVDDTTEQLSLKKVSEFYDLSWEPFLEPIRGVIAEQRKRGDHLGISLLIAQVSGGLWTQKDLFKQRYSLDPFCRWCKAREGSVHHRLWGCDGSWLLRRDLDPGGRLLQQGINAQADLRWTRALVPSDRESIPKILHGAEFKWAHPPHRDGTLGPYVCVDGSGYDNDYRWLVRAGWAVASVSSMLEVEAIACGPSPLPVQDVPSAELFAFFMALSLMGPTITICTDCQMVVEGWEAGEAGTTHPNKAYAELWRQIWRRVVDVGRENVQVVKIAAHQSRRAAFNHGVPPHFFHGNRLADEWAKKGAKAHPMNFHVRDRIRFHHDQVTLVARFLTEVLKHVHKLGYPDVEAIKELLWCSACGVYAQQQVKDLAERCAARTVGEWKKRSLRLLKQGKNPSAPKAEAVVPVPLHR</sequence>
<dbReference type="SUPFAM" id="SSF53098">
    <property type="entry name" value="Ribonuclease H-like"/>
    <property type="match status" value="1"/>
</dbReference>
<dbReference type="PROSITE" id="PS50879">
    <property type="entry name" value="RNASE_H_1"/>
    <property type="match status" value="1"/>
</dbReference>
<evidence type="ECO:0000313" key="5">
    <source>
        <dbReference type="Proteomes" id="UP001189429"/>
    </source>
</evidence>
<dbReference type="EMBL" id="CAUYUJ010005327">
    <property type="protein sequence ID" value="CAK0813217.1"/>
    <property type="molecule type" value="Genomic_DNA"/>
</dbReference>
<keyword evidence="1" id="KW-0175">Coiled coil</keyword>
<comment type="caution">
    <text evidence="4">The sequence shown here is derived from an EMBL/GenBank/DDBJ whole genome shotgun (WGS) entry which is preliminary data.</text>
</comment>
<evidence type="ECO:0000259" key="3">
    <source>
        <dbReference type="PROSITE" id="PS50879"/>
    </source>
</evidence>
<feature type="region of interest" description="Disordered" evidence="2">
    <location>
        <begin position="293"/>
        <end position="312"/>
    </location>
</feature>
<evidence type="ECO:0000256" key="1">
    <source>
        <dbReference type="SAM" id="Coils"/>
    </source>
</evidence>
<feature type="region of interest" description="Disordered" evidence="2">
    <location>
        <begin position="1"/>
        <end position="58"/>
    </location>
</feature>
<keyword evidence="5" id="KW-1185">Reference proteome</keyword>
<gene>
    <name evidence="4" type="ORF">PCOR1329_LOCUS17220</name>
</gene>
<feature type="compositionally biased region" description="Basic and acidic residues" evidence="2">
    <location>
        <begin position="293"/>
        <end position="303"/>
    </location>
</feature>
<dbReference type="Proteomes" id="UP001189429">
    <property type="component" value="Unassembled WGS sequence"/>
</dbReference>
<dbReference type="Pfam" id="PF00075">
    <property type="entry name" value="RNase_H"/>
    <property type="match status" value="1"/>
</dbReference>
<evidence type="ECO:0000313" key="4">
    <source>
        <dbReference type="EMBL" id="CAK0813217.1"/>
    </source>
</evidence>
<dbReference type="InterPro" id="IPR002156">
    <property type="entry name" value="RNaseH_domain"/>
</dbReference>
<accession>A0ABN9R387</accession>
<feature type="coiled-coil region" evidence="1">
    <location>
        <begin position="110"/>
        <end position="158"/>
    </location>
</feature>
<feature type="compositionally biased region" description="Gly residues" evidence="2">
    <location>
        <begin position="1"/>
        <end position="45"/>
    </location>
</feature>
<protein>
    <recommendedName>
        <fullName evidence="3">RNase H type-1 domain-containing protein</fullName>
    </recommendedName>
</protein>
<proteinExistence type="predicted"/>
<dbReference type="InterPro" id="IPR012337">
    <property type="entry name" value="RNaseH-like_sf"/>
</dbReference>
<evidence type="ECO:0000256" key="2">
    <source>
        <dbReference type="SAM" id="MobiDB-lite"/>
    </source>
</evidence>
<feature type="domain" description="RNase H type-1" evidence="3">
    <location>
        <begin position="1058"/>
        <end position="1213"/>
    </location>
</feature>
<dbReference type="Gene3D" id="3.60.10.10">
    <property type="entry name" value="Endonuclease/exonuclease/phosphatase"/>
    <property type="match status" value="1"/>
</dbReference>
<dbReference type="InterPro" id="IPR036691">
    <property type="entry name" value="Endo/exonu/phosph_ase_sf"/>
</dbReference>
<dbReference type="InterPro" id="IPR036397">
    <property type="entry name" value="RNaseH_sf"/>
</dbReference>
<dbReference type="SUPFAM" id="SSF56219">
    <property type="entry name" value="DNase I-like"/>
    <property type="match status" value="1"/>
</dbReference>
<name>A0ABN9R387_9DINO</name>
<reference evidence="4" key="1">
    <citation type="submission" date="2023-10" db="EMBL/GenBank/DDBJ databases">
        <authorList>
            <person name="Chen Y."/>
            <person name="Shah S."/>
            <person name="Dougan E. K."/>
            <person name="Thang M."/>
            <person name="Chan C."/>
        </authorList>
    </citation>
    <scope>NUCLEOTIDE SEQUENCE [LARGE SCALE GENOMIC DNA]</scope>
</reference>
<organism evidence="4 5">
    <name type="scientific">Prorocentrum cordatum</name>
    <dbReference type="NCBI Taxonomy" id="2364126"/>
    <lineage>
        <taxon>Eukaryota</taxon>
        <taxon>Sar</taxon>
        <taxon>Alveolata</taxon>
        <taxon>Dinophyceae</taxon>
        <taxon>Prorocentrales</taxon>
        <taxon>Prorocentraceae</taxon>
        <taxon>Prorocentrum</taxon>
    </lineage>
</organism>